<evidence type="ECO:0000313" key="3">
    <source>
        <dbReference type="Proteomes" id="UP000245119"/>
    </source>
</evidence>
<reference evidence="2 3" key="1">
    <citation type="submission" date="2018-04" db="EMBL/GenBank/DDBJ databases">
        <title>The genome of golden apple snail Pomacea canaliculata provides insight into stress tolerance and invasive adaptation.</title>
        <authorList>
            <person name="Liu C."/>
            <person name="Liu B."/>
            <person name="Ren Y."/>
            <person name="Zhang Y."/>
            <person name="Wang H."/>
            <person name="Li S."/>
            <person name="Jiang F."/>
            <person name="Yin L."/>
            <person name="Zhang G."/>
            <person name="Qian W."/>
            <person name="Fan W."/>
        </authorList>
    </citation>
    <scope>NUCLEOTIDE SEQUENCE [LARGE SCALE GENOMIC DNA]</scope>
    <source>
        <strain evidence="2">SZHN2017</strain>
        <tissue evidence="2">Muscle</tissue>
    </source>
</reference>
<proteinExistence type="predicted"/>
<dbReference type="EMBL" id="PZQS01000003">
    <property type="protein sequence ID" value="PVD34658.1"/>
    <property type="molecule type" value="Genomic_DNA"/>
</dbReference>
<organism evidence="2 3">
    <name type="scientific">Pomacea canaliculata</name>
    <name type="common">Golden apple snail</name>
    <dbReference type="NCBI Taxonomy" id="400727"/>
    <lineage>
        <taxon>Eukaryota</taxon>
        <taxon>Metazoa</taxon>
        <taxon>Spiralia</taxon>
        <taxon>Lophotrochozoa</taxon>
        <taxon>Mollusca</taxon>
        <taxon>Gastropoda</taxon>
        <taxon>Caenogastropoda</taxon>
        <taxon>Architaenioglossa</taxon>
        <taxon>Ampullarioidea</taxon>
        <taxon>Ampullariidae</taxon>
        <taxon>Pomacea</taxon>
    </lineage>
</organism>
<evidence type="ECO:0000313" key="2">
    <source>
        <dbReference type="EMBL" id="PVD34658.1"/>
    </source>
</evidence>
<protein>
    <submittedName>
        <fullName evidence="2">Uncharacterized protein</fullName>
    </submittedName>
</protein>
<feature type="region of interest" description="Disordered" evidence="1">
    <location>
        <begin position="53"/>
        <end position="89"/>
    </location>
</feature>
<dbReference type="AlphaFoldDB" id="A0A2T7PMJ3"/>
<comment type="caution">
    <text evidence="2">The sequence shown here is derived from an EMBL/GenBank/DDBJ whole genome shotgun (WGS) entry which is preliminary data.</text>
</comment>
<keyword evidence="3" id="KW-1185">Reference proteome</keyword>
<name>A0A2T7PMJ3_POMCA</name>
<gene>
    <name evidence="2" type="ORF">C0Q70_05935</name>
</gene>
<evidence type="ECO:0000256" key="1">
    <source>
        <dbReference type="SAM" id="MobiDB-lite"/>
    </source>
</evidence>
<accession>A0A2T7PMJ3</accession>
<dbReference type="Proteomes" id="UP000245119">
    <property type="component" value="Linkage Group LG3"/>
</dbReference>
<sequence length="89" mass="10253">MFEASVPLAWVHVLNASADGGVSYYLHRVRCPPTEFRSPRQKLRPPRVLVLQGHQSHRLRGDETPSSPLEGSRRNIYRHPPAKKRLSFR</sequence>
<feature type="compositionally biased region" description="Basic residues" evidence="1">
    <location>
        <begin position="75"/>
        <end position="89"/>
    </location>
</feature>